<dbReference type="OMA" id="RKATEMH"/>
<feature type="coiled-coil region" evidence="1">
    <location>
        <begin position="174"/>
        <end position="240"/>
    </location>
</feature>
<gene>
    <name evidence="3" type="ORF">LOTGIDRAFT_129830</name>
</gene>
<dbReference type="AlphaFoldDB" id="V3ZP36"/>
<sequence length="362" mass="42631">MQNDMDEMQLEMRRKDNSLNVTLTERERAEQLLRAKEDNQQHEKLVMREEIITLKKAKDRLELEGARKNSQLLEAKTEVDKSSTALRNAEFKLNTLKSQLDQRTETLQMTQIALEEKRAALMATESQLRDTEDRLYTNTIEVQDTASQEIRVGLYENAILTRENSNFSRRLTEYQRLLDKEKDIRENIDIQQRENISELITLRDREKQLDLQMTQTQSEIQREKERCQNYLEQLTKQENLSRTMESELSSTKLRLAEIESMHQVSETENGQLRKDKILLVDHVAELQRKIETKDHELISLQSEISSLESRLHDLDYQKNLESTVHSQKWQEFGRLAESMRTLSSTMARSTSPTHSTSKLLQY</sequence>
<proteinExistence type="predicted"/>
<protein>
    <submittedName>
        <fullName evidence="3">Uncharacterized protein</fullName>
    </submittedName>
</protein>
<organism evidence="3 4">
    <name type="scientific">Lottia gigantea</name>
    <name type="common">Giant owl limpet</name>
    <dbReference type="NCBI Taxonomy" id="225164"/>
    <lineage>
        <taxon>Eukaryota</taxon>
        <taxon>Metazoa</taxon>
        <taxon>Spiralia</taxon>
        <taxon>Lophotrochozoa</taxon>
        <taxon>Mollusca</taxon>
        <taxon>Gastropoda</taxon>
        <taxon>Patellogastropoda</taxon>
        <taxon>Lottioidea</taxon>
        <taxon>Lottiidae</taxon>
        <taxon>Lottia</taxon>
    </lineage>
</organism>
<name>V3ZP36_LOTGI</name>
<dbReference type="KEGG" id="lgi:LOTGIDRAFT_129830"/>
<accession>V3ZP36</accession>
<dbReference type="CTD" id="20232998"/>
<keyword evidence="1" id="KW-0175">Coiled coil</keyword>
<dbReference type="OrthoDB" id="2130396at2759"/>
<dbReference type="GeneID" id="20232998"/>
<evidence type="ECO:0000256" key="2">
    <source>
        <dbReference type="SAM" id="MobiDB-lite"/>
    </source>
</evidence>
<feature type="coiled-coil region" evidence="1">
    <location>
        <begin position="283"/>
        <end position="310"/>
    </location>
</feature>
<keyword evidence="4" id="KW-1185">Reference proteome</keyword>
<dbReference type="Proteomes" id="UP000030746">
    <property type="component" value="Unassembled WGS sequence"/>
</dbReference>
<feature type="region of interest" description="Disordered" evidence="2">
    <location>
        <begin position="343"/>
        <end position="362"/>
    </location>
</feature>
<dbReference type="EMBL" id="KB203188">
    <property type="protein sequence ID" value="ESO86092.1"/>
    <property type="molecule type" value="Genomic_DNA"/>
</dbReference>
<dbReference type="HOGENOM" id="CLU_045034_0_0_1"/>
<reference evidence="3 4" key="1">
    <citation type="journal article" date="2013" name="Nature">
        <title>Insights into bilaterian evolution from three spiralian genomes.</title>
        <authorList>
            <person name="Simakov O."/>
            <person name="Marletaz F."/>
            <person name="Cho S.J."/>
            <person name="Edsinger-Gonzales E."/>
            <person name="Havlak P."/>
            <person name="Hellsten U."/>
            <person name="Kuo D.H."/>
            <person name="Larsson T."/>
            <person name="Lv J."/>
            <person name="Arendt D."/>
            <person name="Savage R."/>
            <person name="Osoegawa K."/>
            <person name="de Jong P."/>
            <person name="Grimwood J."/>
            <person name="Chapman J.A."/>
            <person name="Shapiro H."/>
            <person name="Aerts A."/>
            <person name="Otillar R.P."/>
            <person name="Terry A.Y."/>
            <person name="Boore J.L."/>
            <person name="Grigoriev I.V."/>
            <person name="Lindberg D.R."/>
            <person name="Seaver E.C."/>
            <person name="Weisblat D.A."/>
            <person name="Putnam N.H."/>
            <person name="Rokhsar D.S."/>
        </authorList>
    </citation>
    <scope>NUCLEOTIDE SEQUENCE [LARGE SCALE GENOMIC DNA]</scope>
</reference>
<evidence type="ECO:0000313" key="4">
    <source>
        <dbReference type="Proteomes" id="UP000030746"/>
    </source>
</evidence>
<feature type="coiled-coil region" evidence="1">
    <location>
        <begin position="86"/>
        <end position="134"/>
    </location>
</feature>
<evidence type="ECO:0000256" key="1">
    <source>
        <dbReference type="SAM" id="Coils"/>
    </source>
</evidence>
<dbReference type="RefSeq" id="XP_009063335.1">
    <property type="nucleotide sequence ID" value="XM_009065087.1"/>
</dbReference>
<evidence type="ECO:0000313" key="3">
    <source>
        <dbReference type="EMBL" id="ESO86092.1"/>
    </source>
</evidence>